<evidence type="ECO:0000256" key="6">
    <source>
        <dbReference type="PROSITE-ProRule" id="PRU10141"/>
    </source>
</evidence>
<name>A0A835T219_CHLIN</name>
<feature type="compositionally biased region" description="Low complexity" evidence="7">
    <location>
        <begin position="677"/>
        <end position="692"/>
    </location>
</feature>
<evidence type="ECO:0000313" key="9">
    <source>
        <dbReference type="EMBL" id="KAG2435901.1"/>
    </source>
</evidence>
<feature type="compositionally biased region" description="Gly residues" evidence="7">
    <location>
        <begin position="753"/>
        <end position="771"/>
    </location>
</feature>
<protein>
    <recommendedName>
        <fullName evidence="8">Protein kinase domain-containing protein</fullName>
    </recommendedName>
</protein>
<feature type="compositionally biased region" description="Low complexity" evidence="7">
    <location>
        <begin position="993"/>
        <end position="1029"/>
    </location>
</feature>
<keyword evidence="2" id="KW-0808">Transferase</keyword>
<dbReference type="Pfam" id="PF07714">
    <property type="entry name" value="PK_Tyr_Ser-Thr"/>
    <property type="match status" value="1"/>
</dbReference>
<dbReference type="InterPro" id="IPR017441">
    <property type="entry name" value="Protein_kinase_ATP_BS"/>
</dbReference>
<feature type="compositionally biased region" description="Gly residues" evidence="7">
    <location>
        <begin position="907"/>
        <end position="931"/>
    </location>
</feature>
<dbReference type="InterPro" id="IPR000719">
    <property type="entry name" value="Prot_kinase_dom"/>
</dbReference>
<dbReference type="PROSITE" id="PS00108">
    <property type="entry name" value="PROTEIN_KINASE_ST"/>
    <property type="match status" value="1"/>
</dbReference>
<accession>A0A835T219</accession>
<dbReference type="SMART" id="SM00220">
    <property type="entry name" value="S_TKc"/>
    <property type="match status" value="1"/>
</dbReference>
<dbReference type="PANTHER" id="PTHR44329">
    <property type="entry name" value="SERINE/THREONINE-PROTEIN KINASE TNNI3K-RELATED"/>
    <property type="match status" value="1"/>
</dbReference>
<proteinExistence type="predicted"/>
<comment type="caution">
    <text evidence="9">The sequence shown here is derived from an EMBL/GenBank/DDBJ whole genome shotgun (WGS) entry which is preliminary data.</text>
</comment>
<dbReference type="GO" id="GO:0004674">
    <property type="term" value="F:protein serine/threonine kinase activity"/>
    <property type="evidence" value="ECO:0007669"/>
    <property type="project" value="UniProtKB-KW"/>
</dbReference>
<dbReference type="InterPro" id="IPR011009">
    <property type="entry name" value="Kinase-like_dom_sf"/>
</dbReference>
<feature type="domain" description="Protein kinase" evidence="8">
    <location>
        <begin position="829"/>
        <end position="1340"/>
    </location>
</feature>
<keyword evidence="1" id="KW-0723">Serine/threonine-protein kinase</keyword>
<feature type="compositionally biased region" description="Low complexity" evidence="7">
    <location>
        <begin position="969"/>
        <end position="979"/>
    </location>
</feature>
<feature type="region of interest" description="Disordered" evidence="7">
    <location>
        <begin position="340"/>
        <end position="377"/>
    </location>
</feature>
<feature type="region of interest" description="Disordered" evidence="7">
    <location>
        <begin position="1114"/>
        <end position="1140"/>
    </location>
</feature>
<evidence type="ECO:0000313" key="10">
    <source>
        <dbReference type="Proteomes" id="UP000650467"/>
    </source>
</evidence>
<keyword evidence="10" id="KW-1185">Reference proteome</keyword>
<dbReference type="EMBL" id="JAEHOC010000014">
    <property type="protein sequence ID" value="KAG2435901.1"/>
    <property type="molecule type" value="Genomic_DNA"/>
</dbReference>
<feature type="binding site" evidence="6">
    <location>
        <position position="856"/>
    </location>
    <ligand>
        <name>ATP</name>
        <dbReference type="ChEBI" id="CHEBI:30616"/>
    </ligand>
</feature>
<keyword evidence="5 6" id="KW-0067">ATP-binding</keyword>
<feature type="compositionally biased region" description="Low complexity" evidence="7">
    <location>
        <begin position="62"/>
        <end position="72"/>
    </location>
</feature>
<feature type="compositionally biased region" description="Low complexity" evidence="7">
    <location>
        <begin position="318"/>
        <end position="327"/>
    </location>
</feature>
<feature type="region of interest" description="Disordered" evidence="7">
    <location>
        <begin position="467"/>
        <end position="516"/>
    </location>
</feature>
<dbReference type="InterPro" id="IPR008271">
    <property type="entry name" value="Ser/Thr_kinase_AS"/>
</dbReference>
<dbReference type="Gene3D" id="1.10.510.10">
    <property type="entry name" value="Transferase(Phosphotransferase) domain 1"/>
    <property type="match status" value="1"/>
</dbReference>
<dbReference type="OrthoDB" id="248923at2759"/>
<dbReference type="FunFam" id="1.10.510.10:FF:001308">
    <property type="entry name" value="Predicted protein"/>
    <property type="match status" value="1"/>
</dbReference>
<evidence type="ECO:0000256" key="1">
    <source>
        <dbReference type="ARBA" id="ARBA00022527"/>
    </source>
</evidence>
<feature type="compositionally biased region" description="Gly residues" evidence="7">
    <location>
        <begin position="290"/>
        <end position="317"/>
    </location>
</feature>
<evidence type="ECO:0000256" key="5">
    <source>
        <dbReference type="ARBA" id="ARBA00022840"/>
    </source>
</evidence>
<feature type="compositionally biased region" description="Gly residues" evidence="7">
    <location>
        <begin position="492"/>
        <end position="501"/>
    </location>
</feature>
<keyword evidence="4" id="KW-0418">Kinase</keyword>
<feature type="region of interest" description="Disordered" evidence="7">
    <location>
        <begin position="902"/>
        <end position="934"/>
    </location>
</feature>
<dbReference type="InterPro" id="IPR001245">
    <property type="entry name" value="Ser-Thr/Tyr_kinase_cat_dom"/>
</dbReference>
<dbReference type="Gene3D" id="3.30.200.20">
    <property type="entry name" value="Phosphorylase Kinase, domain 1"/>
    <property type="match status" value="1"/>
</dbReference>
<keyword evidence="3 6" id="KW-0547">Nucleotide-binding</keyword>
<dbReference type="PROSITE" id="PS50011">
    <property type="entry name" value="PROTEIN_KINASE_DOM"/>
    <property type="match status" value="1"/>
</dbReference>
<evidence type="ECO:0000259" key="8">
    <source>
        <dbReference type="PROSITE" id="PS50011"/>
    </source>
</evidence>
<organism evidence="9 10">
    <name type="scientific">Chlamydomonas incerta</name>
    <dbReference type="NCBI Taxonomy" id="51695"/>
    <lineage>
        <taxon>Eukaryota</taxon>
        <taxon>Viridiplantae</taxon>
        <taxon>Chlorophyta</taxon>
        <taxon>core chlorophytes</taxon>
        <taxon>Chlorophyceae</taxon>
        <taxon>CS clade</taxon>
        <taxon>Chlamydomonadales</taxon>
        <taxon>Chlamydomonadaceae</taxon>
        <taxon>Chlamydomonas</taxon>
    </lineage>
</organism>
<dbReference type="PROSITE" id="PS00107">
    <property type="entry name" value="PROTEIN_KINASE_ATP"/>
    <property type="match status" value="1"/>
</dbReference>
<feature type="compositionally biased region" description="Low complexity" evidence="7">
    <location>
        <begin position="34"/>
        <end position="44"/>
    </location>
</feature>
<evidence type="ECO:0000256" key="3">
    <source>
        <dbReference type="ARBA" id="ARBA00022741"/>
    </source>
</evidence>
<dbReference type="SUPFAM" id="SSF56112">
    <property type="entry name" value="Protein kinase-like (PK-like)"/>
    <property type="match status" value="1"/>
</dbReference>
<gene>
    <name evidence="9" type="ORF">HXX76_007096</name>
</gene>
<dbReference type="InterPro" id="IPR051681">
    <property type="entry name" value="Ser/Thr_Kinases-Pseudokinases"/>
</dbReference>
<evidence type="ECO:0000256" key="4">
    <source>
        <dbReference type="ARBA" id="ARBA00022777"/>
    </source>
</evidence>
<dbReference type="GO" id="GO:0005524">
    <property type="term" value="F:ATP binding"/>
    <property type="evidence" value="ECO:0007669"/>
    <property type="project" value="UniProtKB-UniRule"/>
</dbReference>
<feature type="region of interest" description="Disordered" evidence="7">
    <location>
        <begin position="265"/>
        <end position="327"/>
    </location>
</feature>
<feature type="region of interest" description="Disordered" evidence="7">
    <location>
        <begin position="677"/>
        <end position="771"/>
    </location>
</feature>
<dbReference type="Proteomes" id="UP000650467">
    <property type="component" value="Unassembled WGS sequence"/>
</dbReference>
<sequence length="1381" mass="135033">MQSRSRLALCTRADDAAADARGQQPDGAGGVLTSPAAAAAHSSGDGSGGAEWPNTTTSPFVAGAAQAALPRAGEPPLPQSPLQAAAAISQDPVTPSAARMAPPSVPASALVVSWVLGAEGKAPVSARSAIPARVSPGIGNAAGAAASSPVHRQAAPGASGSSAGSFVTATAVAVADGSAGTAPLPGHGTQLHGEHLHHLHDLERSPGPQWRSADGVMGARVLDTQFSFGADVGTGAGGLGPAPRVAGVSPLLLASVGMMLASSMSEPAWTSGSPDECLSSAAGTHHTPTGNGGVGGGGGGGGNGSMGAAGGGAGHGSMGAARTAATTGTSTTAETAAAAAASSSAGSKVTGVAARRGSTSTARSGADAAAAAGSTAPAQPRVITMATKGAAVSPRSMQLEAAALEAATQQAREYAAAGTAAASCTATLGTSSGGSRAALHLHPTGGSDRGDASAAAAGAAVAATATAATRHTRGGAIRSGGGGSGSARSGAVGSGGAGGGSSLAAQPAAPPGPSSGLAMVHVYPRSSRPQVPSTGAAAAAGAVLLPRSDSLPRCSAEAAAAAATAAAAAVSVSESCLASTVANSGADGLGVAGAGGAAGREGRAAWAAALYAADGGGGGGDDAASDLDSEFSVGGDVEGGPRWRCADVLPAFLAHQAAPAAVAATAAASEAAAMEAAPGAGAGGSSTATDSTCRSLSLNPQGGNAGNGALAAHTRARPARARSPSHGGRSARRSGRSGEGGAAGGVDREGAVASGGGGAARSGAVGSGAGGEGARRSMRLAVFPGHQASWLALQMHFFGGAVGASGAMEPRVPLSALASLDLPRLSREVSALVWIGQGGGGAVFQGLWQGARVAVKFLLAAGPAHVDATALEAIVSLSVAHPNVVHTYCAEVARVDEASLAEPPAGARGGRGGGGAAGGGAGRRGSAAGGGHDVHEDEDAAVTALYNALLMETADVSQPLAPPPPQQQQPPSKAGSAASDAVLPPQHLPPAAPAGGAAGAVAATTASRRSSSTAAGAASAGSGAEGTASQRLPPPFAESHATTSFFESHEGFGEPDPASNDRAWSVRHVLHYMKAQPNTYLTHIIMEYCDRGSLLNAIKRGIFRLEPEAAAEAAEATGPSSASSLRSTAHSSDPEGWATTAAAAAASSAASGGRAGLTPIPEAAADSVRFPRRVVLRAILRTARDIAQGMAHLHANGIIHGDLKPGNVLLRGCRSDRRGFVAAVADFGLSKVVRGDQPLELDRWSTVTVMAPETIQGRWHKASDVYAFGILLWQLVTSEVMPYMNLTVGQILLGVSQGTLRPEWPAGAHPALVRLGRACLATNASERPSFDAIAKVLTRIETNVRNELRDQQRQQRQQRQQLQQLAVPAFRALVARRRQHA</sequence>
<reference evidence="9" key="1">
    <citation type="journal article" date="2020" name="bioRxiv">
        <title>Comparative genomics of Chlamydomonas.</title>
        <authorList>
            <person name="Craig R.J."/>
            <person name="Hasan A.R."/>
            <person name="Ness R.W."/>
            <person name="Keightley P.D."/>
        </authorList>
    </citation>
    <scope>NUCLEOTIDE SEQUENCE</scope>
    <source>
        <strain evidence="9">SAG 7.73</strain>
    </source>
</reference>
<feature type="region of interest" description="Disordered" evidence="7">
    <location>
        <begin position="1"/>
        <end position="90"/>
    </location>
</feature>
<dbReference type="PANTHER" id="PTHR44329:SF214">
    <property type="entry name" value="PROTEIN KINASE DOMAIN-CONTAINING PROTEIN"/>
    <property type="match status" value="1"/>
</dbReference>
<evidence type="ECO:0000256" key="2">
    <source>
        <dbReference type="ARBA" id="ARBA00022679"/>
    </source>
</evidence>
<feature type="compositionally biased region" description="Low complexity" evidence="7">
    <location>
        <begin position="1114"/>
        <end position="1131"/>
    </location>
</feature>
<evidence type="ECO:0000256" key="7">
    <source>
        <dbReference type="SAM" id="MobiDB-lite"/>
    </source>
</evidence>
<feature type="region of interest" description="Disordered" evidence="7">
    <location>
        <begin position="957"/>
        <end position="1038"/>
    </location>
</feature>